<evidence type="ECO:0000313" key="2">
    <source>
        <dbReference type="Proteomes" id="UP000027345"/>
    </source>
</evidence>
<organism evidence="1 2">
    <name type="scientific">Amycolatopsis rifamycinica</name>
    <dbReference type="NCBI Taxonomy" id="287986"/>
    <lineage>
        <taxon>Bacteria</taxon>
        <taxon>Bacillati</taxon>
        <taxon>Actinomycetota</taxon>
        <taxon>Actinomycetes</taxon>
        <taxon>Pseudonocardiales</taxon>
        <taxon>Pseudonocardiaceae</taxon>
        <taxon>Amycolatopsis</taxon>
    </lineage>
</organism>
<comment type="caution">
    <text evidence="1">The sequence shown here is derived from an EMBL/GenBank/DDBJ whole genome shotgun (WGS) entry which is preliminary data.</text>
</comment>
<dbReference type="eggNOG" id="ENOG5032UET">
    <property type="taxonomic scope" value="Bacteria"/>
</dbReference>
<sequence length="301" mass="34587">MAESDPNVRAAGALLSRVLAESPPYRAKWRALTSRVTGKLNQSAIAKVIELYLWEQDPTGAERTARMLKDRVGRALSGRSLSDETLSWFLEAFEMTDTDRTHLREVYEGRHTPTSEIAHTLRSRREMIRGQRHRTVNLVERYDVTDGRLNVRRTTHTIRAIEDGVDIYLFNHEPEASRIEVAYGGQLGQSHEYGRGLRSVEIELDRPLQKDETSALEYCAVFDRRSAGLTEVRRAAFARAENVDMAVTFTGRVPRRVWWCVWADHLDGSPVDEEPIELVNSATRRFVRSMENTVVGFRWEW</sequence>
<dbReference type="RefSeq" id="WP_051735993.1">
    <property type="nucleotide sequence ID" value="NZ_JMQI01000027.1"/>
</dbReference>
<dbReference type="Proteomes" id="UP000027345">
    <property type="component" value="Unassembled WGS sequence"/>
</dbReference>
<dbReference type="AlphaFoldDB" id="A0A066U3I6"/>
<gene>
    <name evidence="1" type="ORF">DV20_14330</name>
</gene>
<protein>
    <submittedName>
        <fullName evidence="1">Uncharacterized protein</fullName>
    </submittedName>
</protein>
<dbReference type="OrthoDB" id="3205593at2"/>
<reference evidence="1 2" key="1">
    <citation type="submission" date="2014-05" db="EMBL/GenBank/DDBJ databases">
        <title>Draft genome sequence of Amycolatopsis rifamycinica DSM 46095.</title>
        <authorList>
            <person name="Lal R."/>
            <person name="Saxena A."/>
            <person name="Kumari R."/>
            <person name="Mukherjee U."/>
            <person name="Singh P."/>
            <person name="Sangwan N."/>
            <person name="Mahato N.K."/>
        </authorList>
    </citation>
    <scope>NUCLEOTIDE SEQUENCE [LARGE SCALE GENOMIC DNA]</scope>
    <source>
        <strain evidence="1 2">DSM 46095</strain>
    </source>
</reference>
<keyword evidence="2" id="KW-1185">Reference proteome</keyword>
<accession>A0A066U3I6</accession>
<dbReference type="EMBL" id="JMQI01000027">
    <property type="protein sequence ID" value="KDN21650.1"/>
    <property type="molecule type" value="Genomic_DNA"/>
</dbReference>
<evidence type="ECO:0000313" key="1">
    <source>
        <dbReference type="EMBL" id="KDN21650.1"/>
    </source>
</evidence>
<proteinExistence type="predicted"/>
<name>A0A066U3I6_9PSEU</name>